<accession>A0A7E4ZUR8</accession>
<dbReference type="SMART" id="SM00741">
    <property type="entry name" value="SapB"/>
    <property type="match status" value="1"/>
</dbReference>
<organism evidence="4 5">
    <name type="scientific">Panagrellus redivivus</name>
    <name type="common">Microworm</name>
    <dbReference type="NCBI Taxonomy" id="6233"/>
    <lineage>
        <taxon>Eukaryota</taxon>
        <taxon>Metazoa</taxon>
        <taxon>Ecdysozoa</taxon>
        <taxon>Nematoda</taxon>
        <taxon>Chromadorea</taxon>
        <taxon>Rhabditida</taxon>
        <taxon>Tylenchina</taxon>
        <taxon>Panagrolaimomorpha</taxon>
        <taxon>Panagrolaimoidea</taxon>
        <taxon>Panagrolaimidae</taxon>
        <taxon>Panagrellus</taxon>
    </lineage>
</organism>
<dbReference type="SUPFAM" id="SSF47862">
    <property type="entry name" value="Saposin"/>
    <property type="match status" value="1"/>
</dbReference>
<evidence type="ECO:0000313" key="4">
    <source>
        <dbReference type="Proteomes" id="UP000492821"/>
    </source>
</evidence>
<reference evidence="4" key="1">
    <citation type="journal article" date="2013" name="Genetics">
        <title>The draft genome and transcriptome of Panagrellus redivivus are shaped by the harsh demands of a free-living lifestyle.</title>
        <authorList>
            <person name="Srinivasan J."/>
            <person name="Dillman A.R."/>
            <person name="Macchietto M.G."/>
            <person name="Heikkinen L."/>
            <person name="Lakso M."/>
            <person name="Fracchia K.M."/>
            <person name="Antoshechkin I."/>
            <person name="Mortazavi A."/>
            <person name="Wong G."/>
            <person name="Sternberg P.W."/>
        </authorList>
    </citation>
    <scope>NUCLEOTIDE SEQUENCE [LARGE SCALE GENOMIC DNA]</scope>
    <source>
        <strain evidence="4">MT8872</strain>
    </source>
</reference>
<dbReference type="AlphaFoldDB" id="A0A7E4ZUR8"/>
<sequence length="107" mass="12141">MKVNYIFLFTLLIAFTIATANSIPEPQTRGMMCTWCETFVKDLEVELNKNEGTVEQAAERACDKACKNHPTMDVICKKVIEFSLDPLIKAMENHETPKVACRQIDLC</sequence>
<evidence type="ECO:0000256" key="2">
    <source>
        <dbReference type="SAM" id="SignalP"/>
    </source>
</evidence>
<evidence type="ECO:0000259" key="3">
    <source>
        <dbReference type="PROSITE" id="PS50015"/>
    </source>
</evidence>
<dbReference type="Proteomes" id="UP000492821">
    <property type="component" value="Unassembled WGS sequence"/>
</dbReference>
<protein>
    <submittedName>
        <fullName evidence="5">Saposin B-type domain-containing protein</fullName>
    </submittedName>
</protein>
<keyword evidence="4" id="KW-1185">Reference proteome</keyword>
<dbReference type="InterPro" id="IPR011001">
    <property type="entry name" value="Saposin-like"/>
</dbReference>
<dbReference type="WBParaSite" id="Pan_g18496.t1">
    <property type="protein sequence ID" value="Pan_g18496.t1"/>
    <property type="gene ID" value="Pan_g18496"/>
</dbReference>
<dbReference type="Gene3D" id="1.10.225.10">
    <property type="entry name" value="Saposin-like"/>
    <property type="match status" value="1"/>
</dbReference>
<proteinExistence type="predicted"/>
<name>A0A7E4ZUR8_PANRE</name>
<evidence type="ECO:0000313" key="5">
    <source>
        <dbReference type="WBParaSite" id="Pan_g18496.t1"/>
    </source>
</evidence>
<dbReference type="PROSITE" id="PS50015">
    <property type="entry name" value="SAP_B"/>
    <property type="match status" value="1"/>
</dbReference>
<dbReference type="InterPro" id="IPR008139">
    <property type="entry name" value="SaposinB_dom"/>
</dbReference>
<feature type="domain" description="Saposin B-type" evidence="3">
    <location>
        <begin position="29"/>
        <end position="107"/>
    </location>
</feature>
<evidence type="ECO:0000256" key="1">
    <source>
        <dbReference type="ARBA" id="ARBA00023157"/>
    </source>
</evidence>
<dbReference type="Pfam" id="PF03489">
    <property type="entry name" value="SapB_2"/>
    <property type="match status" value="1"/>
</dbReference>
<keyword evidence="2" id="KW-0732">Signal</keyword>
<feature type="chain" id="PRO_5028954787" evidence="2">
    <location>
        <begin position="21"/>
        <end position="107"/>
    </location>
</feature>
<reference evidence="5" key="2">
    <citation type="submission" date="2020-10" db="UniProtKB">
        <authorList>
            <consortium name="WormBaseParasite"/>
        </authorList>
    </citation>
    <scope>IDENTIFICATION</scope>
</reference>
<feature type="signal peptide" evidence="2">
    <location>
        <begin position="1"/>
        <end position="20"/>
    </location>
</feature>
<dbReference type="InterPro" id="IPR008138">
    <property type="entry name" value="SapB_2"/>
</dbReference>
<keyword evidence="1" id="KW-1015">Disulfide bond</keyword>